<feature type="non-terminal residue" evidence="8">
    <location>
        <position position="1"/>
    </location>
</feature>
<feature type="domain" description="Major facilitator superfamily (MFS) profile" evidence="7">
    <location>
        <begin position="32"/>
        <end position="470"/>
    </location>
</feature>
<dbReference type="PRINTS" id="PR01036">
    <property type="entry name" value="TCRTETB"/>
</dbReference>
<evidence type="ECO:0000313" key="8">
    <source>
        <dbReference type="EMBL" id="RFU29384.1"/>
    </source>
</evidence>
<evidence type="ECO:0000256" key="5">
    <source>
        <dbReference type="ARBA" id="ARBA00023136"/>
    </source>
</evidence>
<feature type="transmembrane region" description="Helical" evidence="6">
    <location>
        <begin position="224"/>
        <end position="241"/>
    </location>
</feature>
<dbReference type="OMA" id="REPMIPL"/>
<keyword evidence="5 6" id="KW-0472">Membrane</keyword>
<feature type="transmembrane region" description="Helical" evidence="6">
    <location>
        <begin position="67"/>
        <end position="86"/>
    </location>
</feature>
<evidence type="ECO:0000256" key="1">
    <source>
        <dbReference type="ARBA" id="ARBA00004141"/>
    </source>
</evidence>
<feature type="transmembrane region" description="Helical" evidence="6">
    <location>
        <begin position="369"/>
        <end position="390"/>
    </location>
</feature>
<protein>
    <recommendedName>
        <fullName evidence="7">Major facilitator superfamily (MFS) profile domain-containing protein</fullName>
    </recommendedName>
</protein>
<feature type="transmembrane region" description="Helical" evidence="6">
    <location>
        <begin position="98"/>
        <end position="117"/>
    </location>
</feature>
<dbReference type="InterPro" id="IPR036259">
    <property type="entry name" value="MFS_trans_sf"/>
</dbReference>
<dbReference type="EMBL" id="NCSJ02000130">
    <property type="protein sequence ID" value="RFU29384.1"/>
    <property type="molecule type" value="Genomic_DNA"/>
</dbReference>
<dbReference type="PANTHER" id="PTHR23501">
    <property type="entry name" value="MAJOR FACILITATOR SUPERFAMILY"/>
    <property type="match status" value="1"/>
</dbReference>
<comment type="subcellular location">
    <subcellularLocation>
        <location evidence="1">Membrane</location>
        <topology evidence="1">Multi-pass membrane protein</topology>
    </subcellularLocation>
</comment>
<comment type="similarity">
    <text evidence="2">Belongs to the major facilitator superfamily. TCR/Tet family.</text>
</comment>
<dbReference type="PANTHER" id="PTHR23501:SF102">
    <property type="entry name" value="DRUG TRANSPORTER, PUTATIVE (AFU_ORTHOLOGUE AFUA_3G08530)-RELATED"/>
    <property type="match status" value="1"/>
</dbReference>
<reference evidence="8 9" key="1">
    <citation type="submission" date="2018-05" db="EMBL/GenBank/DDBJ databases">
        <title>Draft genome sequence of Scytalidium lignicola DSM 105466, a ubiquitous saprotrophic fungus.</title>
        <authorList>
            <person name="Buettner E."/>
            <person name="Gebauer A.M."/>
            <person name="Hofrichter M."/>
            <person name="Liers C."/>
            <person name="Kellner H."/>
        </authorList>
    </citation>
    <scope>NUCLEOTIDE SEQUENCE [LARGE SCALE GENOMIC DNA]</scope>
    <source>
        <strain evidence="8 9">DSM 105466</strain>
    </source>
</reference>
<gene>
    <name evidence="8" type="ORF">B7463_g6963</name>
</gene>
<organism evidence="8 9">
    <name type="scientific">Scytalidium lignicola</name>
    <name type="common">Hyphomycete</name>
    <dbReference type="NCBI Taxonomy" id="5539"/>
    <lineage>
        <taxon>Eukaryota</taxon>
        <taxon>Fungi</taxon>
        <taxon>Dikarya</taxon>
        <taxon>Ascomycota</taxon>
        <taxon>Pezizomycotina</taxon>
        <taxon>Leotiomycetes</taxon>
        <taxon>Leotiomycetes incertae sedis</taxon>
        <taxon>Scytalidium</taxon>
    </lineage>
</organism>
<dbReference type="Pfam" id="PF07690">
    <property type="entry name" value="MFS_1"/>
    <property type="match status" value="1"/>
</dbReference>
<feature type="transmembrane region" description="Helical" evidence="6">
    <location>
        <begin position="443"/>
        <end position="464"/>
    </location>
</feature>
<dbReference type="GO" id="GO:0022857">
    <property type="term" value="F:transmembrane transporter activity"/>
    <property type="evidence" value="ECO:0007669"/>
    <property type="project" value="InterPro"/>
</dbReference>
<feature type="transmembrane region" description="Helical" evidence="6">
    <location>
        <begin position="336"/>
        <end position="357"/>
    </location>
</feature>
<dbReference type="PROSITE" id="PS50850">
    <property type="entry name" value="MFS"/>
    <property type="match status" value="1"/>
</dbReference>
<keyword evidence="3 6" id="KW-0812">Transmembrane</keyword>
<evidence type="ECO:0000259" key="7">
    <source>
        <dbReference type="PROSITE" id="PS50850"/>
    </source>
</evidence>
<accession>A0A3E2H7N2</accession>
<dbReference type="Gene3D" id="1.20.1250.20">
    <property type="entry name" value="MFS general substrate transporter like domains"/>
    <property type="match status" value="2"/>
</dbReference>
<feature type="transmembrane region" description="Helical" evidence="6">
    <location>
        <begin position="186"/>
        <end position="203"/>
    </location>
</feature>
<feature type="transmembrane region" description="Helical" evidence="6">
    <location>
        <begin position="123"/>
        <end position="144"/>
    </location>
</feature>
<proteinExistence type="inferred from homology"/>
<keyword evidence="9" id="KW-1185">Reference proteome</keyword>
<dbReference type="OrthoDB" id="10021397at2759"/>
<dbReference type="InterPro" id="IPR011701">
    <property type="entry name" value="MFS"/>
</dbReference>
<sequence length="512" mass="54686">MEDPKAIPLVQLEQGQLEQQAFAKKSRAFKLAFVSLCACNFISILDTVIIAAALPAIADALDATSNQAYWCGTAFLFAETVSQPVYRALSEVFGRKVCLMVALVIFTLASLLCAVAQNISWLIGARVIQGLGTGGNDVLVTIIVADMVPLRERSKYIGLMAFASAVALLAGYVMGAAMASLSTWRLVFYINLPVCVPTLLDILKFLKLKTSSISLKENIKQADWTGMFILTGSLISVLFGVTSGGVLYSWSSANTLSSLIIGAFLVTKRKSLLGAAVDILPGTSTIPPFSAITGFLIAKVKRFRSINSTALVLLSVGLGLTSLLRPDSNRGIQFGFQILYGIGGGALFPGRMIAIQASQLDEDVPMATAMSAFTTSLGQTFGVAIGSAILQNEWNHKVAMNIASGILPSQYKLSDHQVEQVGSLIVNFPKIVQDIYRRILSEAINTIFIVLAIFSAVATIGSLASKDISLDRDSKSSQAFIENEKDTTSRLTLATSSQKTIIEISPSAEDLA</sequence>
<keyword evidence="4 6" id="KW-1133">Transmembrane helix</keyword>
<evidence type="ECO:0000256" key="3">
    <source>
        <dbReference type="ARBA" id="ARBA00022692"/>
    </source>
</evidence>
<dbReference type="GO" id="GO:0005886">
    <property type="term" value="C:plasma membrane"/>
    <property type="evidence" value="ECO:0007669"/>
    <property type="project" value="TreeGrafter"/>
</dbReference>
<feature type="non-terminal residue" evidence="8">
    <location>
        <position position="512"/>
    </location>
</feature>
<dbReference type="AlphaFoldDB" id="A0A3E2H7N2"/>
<name>A0A3E2H7N2_SCYLI</name>
<evidence type="ECO:0000256" key="4">
    <source>
        <dbReference type="ARBA" id="ARBA00022989"/>
    </source>
</evidence>
<dbReference type="InterPro" id="IPR020846">
    <property type="entry name" value="MFS_dom"/>
</dbReference>
<feature type="transmembrane region" description="Helical" evidence="6">
    <location>
        <begin position="156"/>
        <end position="180"/>
    </location>
</feature>
<evidence type="ECO:0000256" key="2">
    <source>
        <dbReference type="ARBA" id="ARBA00007520"/>
    </source>
</evidence>
<evidence type="ECO:0000313" key="9">
    <source>
        <dbReference type="Proteomes" id="UP000258309"/>
    </source>
</evidence>
<comment type="caution">
    <text evidence="8">The sequence shown here is derived from an EMBL/GenBank/DDBJ whole genome shotgun (WGS) entry which is preliminary data.</text>
</comment>
<evidence type="ECO:0000256" key="6">
    <source>
        <dbReference type="SAM" id="Phobius"/>
    </source>
</evidence>
<feature type="transmembrane region" description="Helical" evidence="6">
    <location>
        <begin position="31"/>
        <end position="55"/>
    </location>
</feature>
<feature type="transmembrane region" description="Helical" evidence="6">
    <location>
        <begin position="306"/>
        <end position="324"/>
    </location>
</feature>
<dbReference type="Proteomes" id="UP000258309">
    <property type="component" value="Unassembled WGS sequence"/>
</dbReference>
<dbReference type="SUPFAM" id="SSF103473">
    <property type="entry name" value="MFS general substrate transporter"/>
    <property type="match status" value="1"/>
</dbReference>